<dbReference type="GO" id="GO:0016740">
    <property type="term" value="F:transferase activity"/>
    <property type="evidence" value="ECO:0007669"/>
    <property type="project" value="UniProtKB-KW"/>
</dbReference>
<feature type="domain" description="Aminoglycoside phosphotransferase" evidence="1">
    <location>
        <begin position="1"/>
        <end position="102"/>
    </location>
</feature>
<dbReference type="Gene3D" id="3.90.1200.10">
    <property type="match status" value="1"/>
</dbReference>
<dbReference type="InterPro" id="IPR002575">
    <property type="entry name" value="Aminoglycoside_PTrfase"/>
</dbReference>
<reference evidence="2" key="1">
    <citation type="submission" date="2020-02" db="EMBL/GenBank/DDBJ databases">
        <title>Investigating the Use of Bacteriophages as New Decolonization Strategy for Intestinal Carriage of CTX-M-15-producing ST131 Escherichia coli: an In Vitro Continuous Culture System Model.</title>
        <authorList>
            <person name="Bernasconi O.J."/>
            <person name="Campos-Madueno E.I."/>
            <person name="Dona V."/>
            <person name="Perreten V."/>
            <person name="Carattoli A."/>
            <person name="Endimiani A."/>
        </authorList>
    </citation>
    <scope>NUCLEOTIDE SEQUENCE</scope>
    <source>
        <strain evidence="2">4901.28</strain>
    </source>
</reference>
<dbReference type="Gene3D" id="3.30.200.20">
    <property type="entry name" value="Phosphorylase Kinase, domain 1"/>
    <property type="match status" value="1"/>
</dbReference>
<gene>
    <name evidence="2" type="ORF">G3563_27190</name>
</gene>
<comment type="caution">
    <text evidence="2">The sequence shown here is derived from an EMBL/GenBank/DDBJ whole genome shotgun (WGS) entry which is preliminary data.</text>
</comment>
<dbReference type="InterPro" id="IPR011009">
    <property type="entry name" value="Kinase-like_dom_sf"/>
</dbReference>
<dbReference type="AlphaFoldDB" id="A0A6D1AGU2"/>
<dbReference type="EMBL" id="JAAHTE010000268">
    <property type="protein sequence ID" value="NEU02751.1"/>
    <property type="molecule type" value="Genomic_DNA"/>
</dbReference>
<sequence>YIFKTKFSTNKKKGYAKEKAIYNFLNTNLETNVKIPNIEYSYISDELSILGYKEIKGTFLTPEIYSTMSEEEQNLLKRDIASFLRQMHGLDYTDISECTIDNKQNVLEEYILLRETIYNDLTDIEKDY</sequence>
<organism evidence="2">
    <name type="scientific">Escherichia coli</name>
    <dbReference type="NCBI Taxonomy" id="562"/>
    <lineage>
        <taxon>Bacteria</taxon>
        <taxon>Pseudomonadati</taxon>
        <taxon>Pseudomonadota</taxon>
        <taxon>Gammaproteobacteria</taxon>
        <taxon>Enterobacterales</taxon>
        <taxon>Enterobacteriaceae</taxon>
        <taxon>Escherichia</taxon>
    </lineage>
</organism>
<feature type="non-terminal residue" evidence="2">
    <location>
        <position position="128"/>
    </location>
</feature>
<evidence type="ECO:0000259" key="1">
    <source>
        <dbReference type="Pfam" id="PF01636"/>
    </source>
</evidence>
<accession>A0A6D1AGU2</accession>
<feature type="non-terminal residue" evidence="2">
    <location>
        <position position="1"/>
    </location>
</feature>
<name>A0A6D1AGU2_ECOLX</name>
<evidence type="ECO:0000313" key="2">
    <source>
        <dbReference type="EMBL" id="NEU02751.1"/>
    </source>
</evidence>
<keyword evidence="2" id="KW-0808">Transferase</keyword>
<dbReference type="SUPFAM" id="SSF56112">
    <property type="entry name" value="Protein kinase-like (PK-like)"/>
    <property type="match status" value="1"/>
</dbReference>
<proteinExistence type="predicted"/>
<protein>
    <submittedName>
        <fullName evidence="2">Aminoglycoside phosphotransferase APH(3')</fullName>
    </submittedName>
</protein>
<dbReference type="Pfam" id="PF01636">
    <property type="entry name" value="APH"/>
    <property type="match status" value="1"/>
</dbReference>